<evidence type="ECO:0000313" key="2">
    <source>
        <dbReference type="Proteomes" id="UP000768646"/>
    </source>
</evidence>
<accession>A0ACB7CFA3</accession>
<gene>
    <name evidence="1" type="ORF">PORY_001214</name>
</gene>
<dbReference type="EMBL" id="JABTEG010000003">
    <property type="protein sequence ID" value="KAG4305658.1"/>
    <property type="molecule type" value="Genomic_DNA"/>
</dbReference>
<dbReference type="Proteomes" id="UP000768646">
    <property type="component" value="Unassembled WGS sequence"/>
</dbReference>
<name>A0ACB7CFA3_9ASCO</name>
<evidence type="ECO:0000313" key="1">
    <source>
        <dbReference type="EMBL" id="KAG4305658.1"/>
    </source>
</evidence>
<comment type="caution">
    <text evidence="1">The sequence shown here is derived from an EMBL/GenBank/DDBJ whole genome shotgun (WGS) entry which is preliminary data.</text>
</comment>
<proteinExistence type="predicted"/>
<sequence>MSEDNEISTSPDPLDMLSFSKSSYLTPFCARNSNQTRQEFELSKEIRRIGLFVDIGNDKEELFFISPKKKNRPIKTETTLSENVEVVEKDILNISPKSFSCEDSKKSLRKSPEKTKTSVKQKKKAIKHCLSDSDQNVLQKTGDNLNKRQKKKVKTAYLDKKQKLDSHSTPKEKKTELENHFDPESSVAVDDTSTTSLILVDKLTKPTCVDVCSKELCSCEEHSISIQETSSLLNNGSAYLEKTIISNIQENNPPSSILSITEGNLLNNQKKDIEDVVLDSQEILLHPKASFSQHNTLFPLSEPVSPEKGKLIEISSLSNVSAKRVVDVLRRTGHFHLESTVQNQKVNDFEEISKFKSTWTKNEWKLLEQLLIKHGKAKMALEEFLKLNNSFSKEEVKKRLKVLLFKKKENYHIYFKKEESKDCIEIQENKKASGSIFEWKNWLKW</sequence>
<reference evidence="1 2" key="1">
    <citation type="journal article" date="2021" name="Commun. Biol.">
        <title>Genomic insights into the host specific adaptation of the Pneumocystis genus.</title>
        <authorList>
            <person name="Cisse O.H."/>
            <person name="Ma L."/>
            <person name="Dekker J.P."/>
            <person name="Khil P.P."/>
            <person name="Youn J.-H."/>
            <person name="Brenchley J.M."/>
            <person name="Blair R."/>
            <person name="Pahar B."/>
            <person name="Chabe M."/>
            <person name="Van Rompay K.K.A."/>
            <person name="Keesler R."/>
            <person name="Sukura A."/>
            <person name="Hirsch V."/>
            <person name="Kutty G."/>
            <person name="Liu Y."/>
            <person name="Peng L."/>
            <person name="Chen J."/>
            <person name="Song J."/>
            <person name="Weissenbacher-Lang C."/>
            <person name="Xu J."/>
            <person name="Upham N.S."/>
            <person name="Stajich J.E."/>
            <person name="Cuomo C.A."/>
            <person name="Cushion M.T."/>
            <person name="Kovacs J.A."/>
        </authorList>
    </citation>
    <scope>NUCLEOTIDE SEQUENCE [LARGE SCALE GENOMIC DNA]</scope>
    <source>
        <strain evidence="1 2">RABM</strain>
    </source>
</reference>
<organism evidence="1 2">
    <name type="scientific">Pneumocystis oryctolagi</name>
    <dbReference type="NCBI Taxonomy" id="42067"/>
    <lineage>
        <taxon>Eukaryota</taxon>
        <taxon>Fungi</taxon>
        <taxon>Dikarya</taxon>
        <taxon>Ascomycota</taxon>
        <taxon>Taphrinomycotina</taxon>
        <taxon>Pneumocystomycetes</taxon>
        <taxon>Pneumocystaceae</taxon>
        <taxon>Pneumocystis</taxon>
    </lineage>
</organism>
<protein>
    <submittedName>
        <fullName evidence="1">Uncharacterized protein</fullName>
    </submittedName>
</protein>
<keyword evidence="2" id="KW-1185">Reference proteome</keyword>